<feature type="region of interest" description="Disordered" evidence="1">
    <location>
        <begin position="1"/>
        <end position="71"/>
    </location>
</feature>
<feature type="compositionally biased region" description="Basic and acidic residues" evidence="1">
    <location>
        <begin position="1"/>
        <end position="11"/>
    </location>
</feature>
<comment type="caution">
    <text evidence="2">The sequence shown here is derived from an EMBL/GenBank/DDBJ whole genome shotgun (WGS) entry which is preliminary data.</text>
</comment>
<evidence type="ECO:0000313" key="2">
    <source>
        <dbReference type="EMBL" id="MED6118169.1"/>
    </source>
</evidence>
<proteinExistence type="predicted"/>
<dbReference type="EMBL" id="JASCZI010030209">
    <property type="protein sequence ID" value="MED6118169.1"/>
    <property type="molecule type" value="Genomic_DNA"/>
</dbReference>
<feature type="compositionally biased region" description="Basic and acidic residues" evidence="1">
    <location>
        <begin position="45"/>
        <end position="59"/>
    </location>
</feature>
<evidence type="ECO:0000313" key="3">
    <source>
        <dbReference type="Proteomes" id="UP001341840"/>
    </source>
</evidence>
<dbReference type="Proteomes" id="UP001341840">
    <property type="component" value="Unassembled WGS sequence"/>
</dbReference>
<protein>
    <submittedName>
        <fullName evidence="2">Uncharacterized protein</fullName>
    </submittedName>
</protein>
<sequence>MLGDPRDEEVVATRGSQIPPHRTQVPDVLDRRRPETRRRVGTRMSQRDESEGDGGREGEEGTVQTTGLEEAESQRARARLRVIGFLHLILNTPPNAITLYTEYGVFLSLEYLSDLKLIRS</sequence>
<accession>A0ABU6R2R8</accession>
<reference evidence="2 3" key="1">
    <citation type="journal article" date="2023" name="Plants (Basel)">
        <title>Bridging the Gap: Combining Genomics and Transcriptomics Approaches to Understand Stylosanthes scabra, an Orphan Legume from the Brazilian Caatinga.</title>
        <authorList>
            <person name="Ferreira-Neto J.R.C."/>
            <person name="da Silva M.D."/>
            <person name="Binneck E."/>
            <person name="de Melo N.F."/>
            <person name="da Silva R.H."/>
            <person name="de Melo A.L.T.M."/>
            <person name="Pandolfi V."/>
            <person name="Bustamante F.O."/>
            <person name="Brasileiro-Vidal A.C."/>
            <person name="Benko-Iseppon A.M."/>
        </authorList>
    </citation>
    <scope>NUCLEOTIDE SEQUENCE [LARGE SCALE GENOMIC DNA]</scope>
    <source>
        <tissue evidence="2">Leaves</tissue>
    </source>
</reference>
<name>A0ABU6R2R8_9FABA</name>
<organism evidence="2 3">
    <name type="scientific">Stylosanthes scabra</name>
    <dbReference type="NCBI Taxonomy" id="79078"/>
    <lineage>
        <taxon>Eukaryota</taxon>
        <taxon>Viridiplantae</taxon>
        <taxon>Streptophyta</taxon>
        <taxon>Embryophyta</taxon>
        <taxon>Tracheophyta</taxon>
        <taxon>Spermatophyta</taxon>
        <taxon>Magnoliopsida</taxon>
        <taxon>eudicotyledons</taxon>
        <taxon>Gunneridae</taxon>
        <taxon>Pentapetalae</taxon>
        <taxon>rosids</taxon>
        <taxon>fabids</taxon>
        <taxon>Fabales</taxon>
        <taxon>Fabaceae</taxon>
        <taxon>Papilionoideae</taxon>
        <taxon>50 kb inversion clade</taxon>
        <taxon>dalbergioids sensu lato</taxon>
        <taxon>Dalbergieae</taxon>
        <taxon>Pterocarpus clade</taxon>
        <taxon>Stylosanthes</taxon>
    </lineage>
</organism>
<evidence type="ECO:0000256" key="1">
    <source>
        <dbReference type="SAM" id="MobiDB-lite"/>
    </source>
</evidence>
<gene>
    <name evidence="2" type="ORF">PIB30_000149</name>
</gene>
<keyword evidence="3" id="KW-1185">Reference proteome</keyword>